<comment type="cofactor">
    <cofactor evidence="1">
        <name>thiamine diphosphate</name>
        <dbReference type="ChEBI" id="CHEBI:58937"/>
    </cofactor>
</comment>
<dbReference type="FunFam" id="3.40.50.970:FF:000001">
    <property type="entry name" value="Pyruvate dehydrogenase E1 beta subunit"/>
    <property type="match status" value="1"/>
</dbReference>
<evidence type="ECO:0000256" key="3">
    <source>
        <dbReference type="ARBA" id="ARBA00023052"/>
    </source>
</evidence>
<dbReference type="Pfam" id="PF02780">
    <property type="entry name" value="Transketolase_C"/>
    <property type="match status" value="1"/>
</dbReference>
<dbReference type="FunFam" id="3.40.50.920:FF:000001">
    <property type="entry name" value="Pyruvate dehydrogenase E1 beta subunit"/>
    <property type="match status" value="1"/>
</dbReference>
<dbReference type="GO" id="GO:0016491">
    <property type="term" value="F:oxidoreductase activity"/>
    <property type="evidence" value="ECO:0007669"/>
    <property type="project" value="UniProtKB-KW"/>
</dbReference>
<evidence type="ECO:0000259" key="4">
    <source>
        <dbReference type="SMART" id="SM00861"/>
    </source>
</evidence>
<dbReference type="InterPro" id="IPR029061">
    <property type="entry name" value="THDP-binding"/>
</dbReference>
<dbReference type="SUPFAM" id="SSF52518">
    <property type="entry name" value="Thiamin diphosphate-binding fold (THDP-binding)"/>
    <property type="match status" value="1"/>
</dbReference>
<dbReference type="OrthoDB" id="8732661at2"/>
<dbReference type="PANTHER" id="PTHR43257:SF2">
    <property type="entry name" value="PYRUVATE DEHYDROGENASE E1 COMPONENT SUBUNIT BETA"/>
    <property type="match status" value="1"/>
</dbReference>
<keyword evidence="3" id="KW-0786">Thiamine pyrophosphate</keyword>
<gene>
    <name evidence="5" type="ORF">FEM03_01065</name>
</gene>
<dbReference type="InterPro" id="IPR033248">
    <property type="entry name" value="Transketolase_C"/>
</dbReference>
<feature type="domain" description="Transketolase-like pyrimidine-binding" evidence="4">
    <location>
        <begin position="4"/>
        <end position="179"/>
    </location>
</feature>
<dbReference type="EMBL" id="VAUV01000001">
    <property type="protein sequence ID" value="TLD72696.1"/>
    <property type="molecule type" value="Genomic_DNA"/>
</dbReference>
<comment type="caution">
    <text evidence="5">The sequence shown here is derived from an EMBL/GenBank/DDBJ whole genome shotgun (WGS) entry which is preliminary data.</text>
</comment>
<dbReference type="InterPro" id="IPR009014">
    <property type="entry name" value="Transketo_C/PFOR_II"/>
</dbReference>
<sequence length="330" mass="36458">MRQITYRQALREAIDEEIARDPMVVLMGEEVAQYNGAYKVSEGLWDKWGDKRIIDTPISEAGFIGMGVGASMLGLRPVMELMFWSFYTVAWDQIINNAGMVRYMSGGLINCPIVIRGPANGGTNVGATHSHTPENIMASFPGMKCVVPATAYDAKGLMKAAIRDNDPVMFMENTLLYGEKWDVPDNSELPDGELFIPLGVADVKREGTDVTLVCHGRAVHTCLKAAEILEEEHGISAEVVDLRSIRPLDEETVYESVRKTHRVVCVDENKPFLSVGAQLTAMIQLHCFDDLDAPVQRVNAIDTPAFYSPPIEKVQLPYPDVVVAKVLEIC</sequence>
<dbReference type="NCBIfam" id="NF006667">
    <property type="entry name" value="PRK09212.1"/>
    <property type="match status" value="1"/>
</dbReference>
<dbReference type="SMART" id="SM00861">
    <property type="entry name" value="Transket_pyr"/>
    <property type="match status" value="1"/>
</dbReference>
<evidence type="ECO:0000256" key="2">
    <source>
        <dbReference type="ARBA" id="ARBA00023002"/>
    </source>
</evidence>
<dbReference type="Gene3D" id="3.40.50.970">
    <property type="match status" value="1"/>
</dbReference>
<accession>A0A5R8KK51</accession>
<evidence type="ECO:0000256" key="1">
    <source>
        <dbReference type="ARBA" id="ARBA00001964"/>
    </source>
</evidence>
<dbReference type="Gene3D" id="3.40.50.920">
    <property type="match status" value="1"/>
</dbReference>
<dbReference type="Proteomes" id="UP000306196">
    <property type="component" value="Unassembled WGS sequence"/>
</dbReference>
<evidence type="ECO:0000313" key="5">
    <source>
        <dbReference type="EMBL" id="TLD72696.1"/>
    </source>
</evidence>
<dbReference type="RefSeq" id="WP_138084319.1">
    <property type="nucleotide sequence ID" value="NZ_VAUV01000001.1"/>
</dbReference>
<organism evidence="5 6">
    <name type="scientific">Phragmitibacter flavus</name>
    <dbReference type="NCBI Taxonomy" id="2576071"/>
    <lineage>
        <taxon>Bacteria</taxon>
        <taxon>Pseudomonadati</taxon>
        <taxon>Verrucomicrobiota</taxon>
        <taxon>Verrucomicrobiia</taxon>
        <taxon>Verrucomicrobiales</taxon>
        <taxon>Verrucomicrobiaceae</taxon>
        <taxon>Phragmitibacter</taxon>
    </lineage>
</organism>
<reference evidence="5 6" key="1">
    <citation type="submission" date="2019-05" db="EMBL/GenBank/DDBJ databases">
        <title>Verrucobacter flavum gen. nov., sp. nov. a new member of the family Verrucomicrobiaceae.</title>
        <authorList>
            <person name="Szuroczki S."/>
            <person name="Abbaszade G."/>
            <person name="Szabo A."/>
            <person name="Felfoldi T."/>
            <person name="Schumann P."/>
            <person name="Boka K."/>
            <person name="Keki Z."/>
            <person name="Toumi M."/>
            <person name="Toth E."/>
        </authorList>
    </citation>
    <scope>NUCLEOTIDE SEQUENCE [LARGE SCALE GENOMIC DNA]</scope>
    <source>
        <strain evidence="5 6">MG-N-17</strain>
    </source>
</reference>
<dbReference type="AlphaFoldDB" id="A0A5R8KK51"/>
<name>A0A5R8KK51_9BACT</name>
<proteinExistence type="predicted"/>
<dbReference type="CDD" id="cd07036">
    <property type="entry name" value="TPP_PYR_E1-PDHc-beta_like"/>
    <property type="match status" value="1"/>
</dbReference>
<protein>
    <submittedName>
        <fullName evidence="5">Alpha-ketoacid dehydrogenase subunit beta</fullName>
    </submittedName>
</protein>
<keyword evidence="2" id="KW-0560">Oxidoreductase</keyword>
<dbReference type="InterPro" id="IPR005475">
    <property type="entry name" value="Transketolase-like_Pyr-bd"/>
</dbReference>
<dbReference type="Pfam" id="PF02779">
    <property type="entry name" value="Transket_pyr"/>
    <property type="match status" value="1"/>
</dbReference>
<evidence type="ECO:0000313" key="6">
    <source>
        <dbReference type="Proteomes" id="UP000306196"/>
    </source>
</evidence>
<dbReference type="SUPFAM" id="SSF52922">
    <property type="entry name" value="TK C-terminal domain-like"/>
    <property type="match status" value="1"/>
</dbReference>
<keyword evidence="6" id="KW-1185">Reference proteome</keyword>
<dbReference type="PANTHER" id="PTHR43257">
    <property type="entry name" value="PYRUVATE DEHYDROGENASE E1 COMPONENT BETA SUBUNIT"/>
    <property type="match status" value="1"/>
</dbReference>